<sequence length="76" mass="7968">MTETVVDTVTLTVGPDQDSTSSAAAGVTPGVTTILAPVPPTLTTVTMRTTAVLSEPEPERTVTRRPGYGDDDDDYE</sequence>
<evidence type="ECO:0000313" key="2">
    <source>
        <dbReference type="EMBL" id="KKY38692.1"/>
    </source>
</evidence>
<reference evidence="2 3" key="2">
    <citation type="submission" date="2015-05" db="EMBL/GenBank/DDBJ databases">
        <authorList>
            <person name="Morales-Cruz A."/>
            <person name="Amrine K.C."/>
            <person name="Cantu D."/>
        </authorList>
    </citation>
    <scope>NUCLEOTIDE SEQUENCE [LARGE SCALE GENOMIC DNA]</scope>
    <source>
        <strain evidence="2">DA912</strain>
    </source>
</reference>
<feature type="compositionally biased region" description="Low complexity" evidence="1">
    <location>
        <begin position="1"/>
        <end position="13"/>
    </location>
</feature>
<feature type="region of interest" description="Disordered" evidence="1">
    <location>
        <begin position="51"/>
        <end position="76"/>
    </location>
</feature>
<dbReference type="AlphaFoldDB" id="A0A0G2FWZ0"/>
<dbReference type="EMBL" id="LCUC01000050">
    <property type="protein sequence ID" value="KKY38692.1"/>
    <property type="molecule type" value="Genomic_DNA"/>
</dbReference>
<reference evidence="2 3" key="1">
    <citation type="submission" date="2015-05" db="EMBL/GenBank/DDBJ databases">
        <title>Distinctive expansion of gene families associated with plant cell wall degradation and secondary metabolism in the genomes of grapevine trunk pathogens.</title>
        <authorList>
            <person name="Lawrence D.P."/>
            <person name="Travadon R."/>
            <person name="Rolshausen P.E."/>
            <person name="Baumgartner K."/>
        </authorList>
    </citation>
    <scope>NUCLEOTIDE SEQUENCE [LARGE SCALE GENOMIC DNA]</scope>
    <source>
        <strain evidence="2">DA912</strain>
    </source>
</reference>
<evidence type="ECO:0000313" key="3">
    <source>
        <dbReference type="Proteomes" id="UP000034680"/>
    </source>
</evidence>
<feature type="region of interest" description="Disordered" evidence="1">
    <location>
        <begin position="1"/>
        <end position="25"/>
    </location>
</feature>
<proteinExistence type="predicted"/>
<dbReference type="Proteomes" id="UP000034680">
    <property type="component" value="Unassembled WGS sequence"/>
</dbReference>
<evidence type="ECO:0000256" key="1">
    <source>
        <dbReference type="SAM" id="MobiDB-lite"/>
    </source>
</evidence>
<gene>
    <name evidence="2" type="ORF">UCDDA912_g01305</name>
</gene>
<name>A0A0G2FWZ0_9PEZI</name>
<comment type="caution">
    <text evidence="2">The sequence shown here is derived from an EMBL/GenBank/DDBJ whole genome shotgun (WGS) entry which is preliminary data.</text>
</comment>
<protein>
    <submittedName>
        <fullName evidence="2">Uncharacterized protein</fullName>
    </submittedName>
</protein>
<keyword evidence="3" id="KW-1185">Reference proteome</keyword>
<organism evidence="2 3">
    <name type="scientific">Diaporthe ampelina</name>
    <dbReference type="NCBI Taxonomy" id="1214573"/>
    <lineage>
        <taxon>Eukaryota</taxon>
        <taxon>Fungi</taxon>
        <taxon>Dikarya</taxon>
        <taxon>Ascomycota</taxon>
        <taxon>Pezizomycotina</taxon>
        <taxon>Sordariomycetes</taxon>
        <taxon>Sordariomycetidae</taxon>
        <taxon>Diaporthales</taxon>
        <taxon>Diaporthaceae</taxon>
        <taxon>Diaporthe</taxon>
    </lineage>
</organism>
<accession>A0A0G2FWZ0</accession>